<accession>A0A5C4UV19</accession>
<dbReference type="InterPro" id="IPR036736">
    <property type="entry name" value="ACP-like_sf"/>
</dbReference>
<dbReference type="Proteomes" id="UP000311713">
    <property type="component" value="Unassembled WGS sequence"/>
</dbReference>
<dbReference type="AlphaFoldDB" id="A0A5C4UV19"/>
<feature type="domain" description="Carrier" evidence="1">
    <location>
        <begin position="23"/>
        <end position="77"/>
    </location>
</feature>
<dbReference type="SUPFAM" id="SSF47336">
    <property type="entry name" value="ACP-like"/>
    <property type="match status" value="1"/>
</dbReference>
<dbReference type="Gene3D" id="1.10.1200.10">
    <property type="entry name" value="ACP-like"/>
    <property type="match status" value="1"/>
</dbReference>
<proteinExistence type="predicted"/>
<dbReference type="OrthoDB" id="5383272at2"/>
<evidence type="ECO:0000313" key="2">
    <source>
        <dbReference type="EMBL" id="TNM27432.1"/>
    </source>
</evidence>
<sequence length="94" mass="10344">MSTDEISAKVTAFIKERFLSGDENKELEDTTPLLEWGVLNSMNTALLLMYLRDELGVVVPPTGIVAENFKDIRSITKMVNDLGSPQRATVAGTE</sequence>
<evidence type="ECO:0000259" key="1">
    <source>
        <dbReference type="Pfam" id="PF00550"/>
    </source>
</evidence>
<protein>
    <submittedName>
        <fullName evidence="2">Acyl carrier protein</fullName>
    </submittedName>
</protein>
<gene>
    <name evidence="2" type="ORF">FH715_20450</name>
</gene>
<dbReference type="Pfam" id="PF00550">
    <property type="entry name" value="PP-binding"/>
    <property type="match status" value="1"/>
</dbReference>
<evidence type="ECO:0000313" key="3">
    <source>
        <dbReference type="Proteomes" id="UP000311713"/>
    </source>
</evidence>
<dbReference type="RefSeq" id="WP_139647480.1">
    <property type="nucleotide sequence ID" value="NZ_BAAAZS010000053.1"/>
</dbReference>
<name>A0A5C4UV19_9ACTN</name>
<dbReference type="InterPro" id="IPR009081">
    <property type="entry name" value="PP-bd_ACP"/>
</dbReference>
<keyword evidence="3" id="KW-1185">Reference proteome</keyword>
<comment type="caution">
    <text evidence="2">The sequence shown here is derived from an EMBL/GenBank/DDBJ whole genome shotgun (WGS) entry which is preliminary data.</text>
</comment>
<dbReference type="EMBL" id="VDGT01000017">
    <property type="protein sequence ID" value="TNM27432.1"/>
    <property type="molecule type" value="Genomic_DNA"/>
</dbReference>
<organism evidence="2 3">
    <name type="scientific">Streptomyces sedi</name>
    <dbReference type="NCBI Taxonomy" id="555059"/>
    <lineage>
        <taxon>Bacteria</taxon>
        <taxon>Bacillati</taxon>
        <taxon>Actinomycetota</taxon>
        <taxon>Actinomycetes</taxon>
        <taxon>Kitasatosporales</taxon>
        <taxon>Streptomycetaceae</taxon>
        <taxon>Streptomyces</taxon>
    </lineage>
</organism>
<reference evidence="2 3" key="1">
    <citation type="submission" date="2019-06" db="EMBL/GenBank/DDBJ databases">
        <title>Draft genome of Streptomyces sedi sp. JCM16909.</title>
        <authorList>
            <person name="Klykleung N."/>
            <person name="Tanasupawat S."/>
            <person name="Kudo T."/>
            <person name="Yuki M."/>
            <person name="Ohkuma M."/>
        </authorList>
    </citation>
    <scope>NUCLEOTIDE SEQUENCE [LARGE SCALE GENOMIC DNA]</scope>
    <source>
        <strain evidence="2 3">JCM 16909</strain>
    </source>
</reference>